<dbReference type="InterPro" id="IPR027417">
    <property type="entry name" value="P-loop_NTPase"/>
</dbReference>
<sequence>MPPFVVFALPRSRTAWLSRFLTYGDWMCGHEELRHTRSLDDVTAWFSQPNIGASETAAASWWRLLDRFAPGARVLIVRRPVSEVVNSMINIPGLSFDRAALERAMSKLDRKLDQIEARCANVLSVKFNDLNDETVCAAAFEHCLPHTHDHEHWARLAPMNIQIDMPALTRYVQAYLPALNKVAAIAKHQTLAAMATRKPMEPEGITFQTETFDDWLDGGAKLFDDHLVAVGETPGNWQNKNIGLMQRLYEVGAMQIMTARCNGRMFGYLMTLVAPSLASEDWTTATHTTFYADPEFPGLGLKLQRAALRALKERGVDEVFLEAGQRGSGPRLSMLYKRLGALDYSHVYRMQLTEH</sequence>
<proteinExistence type="predicted"/>
<dbReference type="EMBL" id="LR797326">
    <property type="protein sequence ID" value="CAB4202520.1"/>
    <property type="molecule type" value="Genomic_DNA"/>
</dbReference>
<protein>
    <submittedName>
        <fullName evidence="1">Uncharacterized protein</fullName>
    </submittedName>
</protein>
<dbReference type="SUPFAM" id="SSF52540">
    <property type="entry name" value="P-loop containing nucleoside triphosphate hydrolases"/>
    <property type="match status" value="1"/>
</dbReference>
<dbReference type="InterPro" id="IPR016181">
    <property type="entry name" value="Acyl_CoA_acyltransferase"/>
</dbReference>
<dbReference type="Gene3D" id="3.40.630.30">
    <property type="match status" value="1"/>
</dbReference>
<accession>A0A6J5RVV1</accession>
<gene>
    <name evidence="1" type="ORF">UFOVP1366_31</name>
</gene>
<evidence type="ECO:0000313" key="1">
    <source>
        <dbReference type="EMBL" id="CAB4202520.1"/>
    </source>
</evidence>
<reference evidence="1" key="1">
    <citation type="submission" date="2020-05" db="EMBL/GenBank/DDBJ databases">
        <authorList>
            <person name="Chiriac C."/>
            <person name="Salcher M."/>
            <person name="Ghai R."/>
            <person name="Kavagutti S V."/>
        </authorList>
    </citation>
    <scope>NUCLEOTIDE SEQUENCE</scope>
</reference>
<name>A0A6J5RVV1_9CAUD</name>
<dbReference type="SUPFAM" id="SSF55729">
    <property type="entry name" value="Acyl-CoA N-acyltransferases (Nat)"/>
    <property type="match status" value="1"/>
</dbReference>
<organism evidence="1">
    <name type="scientific">uncultured Caudovirales phage</name>
    <dbReference type="NCBI Taxonomy" id="2100421"/>
    <lineage>
        <taxon>Viruses</taxon>
        <taxon>Duplodnaviria</taxon>
        <taxon>Heunggongvirae</taxon>
        <taxon>Uroviricota</taxon>
        <taxon>Caudoviricetes</taxon>
        <taxon>Peduoviridae</taxon>
        <taxon>Maltschvirus</taxon>
        <taxon>Maltschvirus maltsch</taxon>
    </lineage>
</organism>